<feature type="region of interest" description="Disordered" evidence="1">
    <location>
        <begin position="1"/>
        <end position="23"/>
    </location>
</feature>
<sequence>MGRSPGRGERPLYGGNMGDTEGLNSRITHIGIRDVGIRDRDSSLSKRVGLVKFHKAGVIFSKVENQQPCCAGRLFVRIMEIG</sequence>
<reference evidence="2" key="1">
    <citation type="journal article" date="2022" name="bioRxiv">
        <title>Sequencing and chromosome-scale assembly of the giantPleurodeles waltlgenome.</title>
        <authorList>
            <person name="Brown T."/>
            <person name="Elewa A."/>
            <person name="Iarovenko S."/>
            <person name="Subramanian E."/>
            <person name="Araus A.J."/>
            <person name="Petzold A."/>
            <person name="Susuki M."/>
            <person name="Suzuki K.-i.T."/>
            <person name="Hayashi T."/>
            <person name="Toyoda A."/>
            <person name="Oliveira C."/>
            <person name="Osipova E."/>
            <person name="Leigh N.D."/>
            <person name="Simon A."/>
            <person name="Yun M.H."/>
        </authorList>
    </citation>
    <scope>NUCLEOTIDE SEQUENCE</scope>
    <source>
        <strain evidence="2">20211129_DDA</strain>
        <tissue evidence="2">Liver</tissue>
    </source>
</reference>
<name>A0AAV7UU77_PLEWA</name>
<gene>
    <name evidence="2" type="ORF">NDU88_000493</name>
</gene>
<keyword evidence="3" id="KW-1185">Reference proteome</keyword>
<dbReference type="AlphaFoldDB" id="A0AAV7UU77"/>
<protein>
    <submittedName>
        <fullName evidence="2">Uncharacterized protein</fullName>
    </submittedName>
</protein>
<evidence type="ECO:0000256" key="1">
    <source>
        <dbReference type="SAM" id="MobiDB-lite"/>
    </source>
</evidence>
<feature type="compositionally biased region" description="Basic and acidic residues" evidence="1">
    <location>
        <begin position="1"/>
        <end position="10"/>
    </location>
</feature>
<dbReference type="EMBL" id="JANPWB010000004">
    <property type="protein sequence ID" value="KAJ1191177.1"/>
    <property type="molecule type" value="Genomic_DNA"/>
</dbReference>
<proteinExistence type="predicted"/>
<accession>A0AAV7UU77</accession>
<evidence type="ECO:0000313" key="3">
    <source>
        <dbReference type="Proteomes" id="UP001066276"/>
    </source>
</evidence>
<evidence type="ECO:0000313" key="2">
    <source>
        <dbReference type="EMBL" id="KAJ1191177.1"/>
    </source>
</evidence>
<dbReference type="Proteomes" id="UP001066276">
    <property type="component" value="Chromosome 2_2"/>
</dbReference>
<comment type="caution">
    <text evidence="2">The sequence shown here is derived from an EMBL/GenBank/DDBJ whole genome shotgun (WGS) entry which is preliminary data.</text>
</comment>
<organism evidence="2 3">
    <name type="scientific">Pleurodeles waltl</name>
    <name type="common">Iberian ribbed newt</name>
    <dbReference type="NCBI Taxonomy" id="8319"/>
    <lineage>
        <taxon>Eukaryota</taxon>
        <taxon>Metazoa</taxon>
        <taxon>Chordata</taxon>
        <taxon>Craniata</taxon>
        <taxon>Vertebrata</taxon>
        <taxon>Euteleostomi</taxon>
        <taxon>Amphibia</taxon>
        <taxon>Batrachia</taxon>
        <taxon>Caudata</taxon>
        <taxon>Salamandroidea</taxon>
        <taxon>Salamandridae</taxon>
        <taxon>Pleurodelinae</taxon>
        <taxon>Pleurodeles</taxon>
    </lineage>
</organism>